<evidence type="ECO:0000256" key="1">
    <source>
        <dbReference type="ARBA" id="ARBA00004651"/>
    </source>
</evidence>
<keyword evidence="5 7" id="KW-1133">Transmembrane helix</keyword>
<proteinExistence type="inferred from homology"/>
<dbReference type="GO" id="GO:0005886">
    <property type="term" value="C:plasma membrane"/>
    <property type="evidence" value="ECO:0007669"/>
    <property type="project" value="UniProtKB-SubCell"/>
</dbReference>
<dbReference type="InterPro" id="IPR011014">
    <property type="entry name" value="MscS_channel_TM-2"/>
</dbReference>
<dbReference type="Gene3D" id="2.30.30.60">
    <property type="match status" value="1"/>
</dbReference>
<evidence type="ECO:0000259" key="8">
    <source>
        <dbReference type="Pfam" id="PF00924"/>
    </source>
</evidence>
<dbReference type="EMBL" id="CP002116">
    <property type="protein sequence ID" value="ADK82084.1"/>
    <property type="molecule type" value="Genomic_DNA"/>
</dbReference>
<dbReference type="InterPro" id="IPR011066">
    <property type="entry name" value="MscS_channel_C_sf"/>
</dbReference>
<dbReference type="InterPro" id="IPR006685">
    <property type="entry name" value="MscS_channel_2nd"/>
</dbReference>
<dbReference type="STRING" id="573413.Spirs_2982"/>
<dbReference type="PANTHER" id="PTHR30221:SF20">
    <property type="entry name" value="SMALL-CONDUCTANCE MECHANOSENSITIVE CHANNEL"/>
    <property type="match status" value="1"/>
</dbReference>
<dbReference type="OrthoDB" id="9809206at2"/>
<dbReference type="Gene3D" id="1.10.287.1260">
    <property type="match status" value="1"/>
</dbReference>
<dbReference type="RefSeq" id="WP_013255543.1">
    <property type="nucleotide sequence ID" value="NC_014364.1"/>
</dbReference>
<keyword evidence="6 7" id="KW-0472">Membrane</keyword>
<dbReference type="InterPro" id="IPR049278">
    <property type="entry name" value="MS_channel_C"/>
</dbReference>
<evidence type="ECO:0000313" key="11">
    <source>
        <dbReference type="EMBL" id="ADK82084.1"/>
    </source>
</evidence>
<feature type="domain" description="Mechanosensitive ion channel MscS C-terminal" evidence="9">
    <location>
        <begin position="177"/>
        <end position="257"/>
    </location>
</feature>
<evidence type="ECO:0000259" key="10">
    <source>
        <dbReference type="Pfam" id="PF21088"/>
    </source>
</evidence>
<protein>
    <submittedName>
        <fullName evidence="11">MscS Mechanosensitive ion channel</fullName>
    </submittedName>
</protein>
<dbReference type="GO" id="GO:0008381">
    <property type="term" value="F:mechanosensitive monoatomic ion channel activity"/>
    <property type="evidence" value="ECO:0007669"/>
    <property type="project" value="InterPro"/>
</dbReference>
<keyword evidence="12" id="KW-1185">Reference proteome</keyword>
<dbReference type="PANTHER" id="PTHR30221">
    <property type="entry name" value="SMALL-CONDUCTANCE MECHANOSENSITIVE CHANNEL"/>
    <property type="match status" value="1"/>
</dbReference>
<dbReference type="InterPro" id="IPR045275">
    <property type="entry name" value="MscS_archaea/bacteria_type"/>
</dbReference>
<feature type="domain" description="Mechanosensitive ion channel transmembrane helices 2/3" evidence="10">
    <location>
        <begin position="60"/>
        <end position="101"/>
    </location>
</feature>
<gene>
    <name evidence="11" type="ordered locus">Spirs_2982</name>
</gene>
<evidence type="ECO:0000256" key="6">
    <source>
        <dbReference type="ARBA" id="ARBA00023136"/>
    </source>
</evidence>
<dbReference type="HOGENOM" id="CLU_037945_1_0_12"/>
<evidence type="ECO:0000256" key="7">
    <source>
        <dbReference type="SAM" id="Phobius"/>
    </source>
</evidence>
<dbReference type="Pfam" id="PF21082">
    <property type="entry name" value="MS_channel_3rd"/>
    <property type="match status" value="1"/>
</dbReference>
<feature type="domain" description="Mechanosensitive ion channel MscS" evidence="8">
    <location>
        <begin position="103"/>
        <end position="169"/>
    </location>
</feature>
<dbReference type="Pfam" id="PF00924">
    <property type="entry name" value="MS_channel_2nd"/>
    <property type="match status" value="1"/>
</dbReference>
<dbReference type="SUPFAM" id="SSF50182">
    <property type="entry name" value="Sm-like ribonucleoproteins"/>
    <property type="match status" value="1"/>
</dbReference>
<accession>E1R3W3</accession>
<organism evidence="11 12">
    <name type="scientific">Sediminispirochaeta smaragdinae (strain DSM 11293 / JCM 15392 / SEBR 4228)</name>
    <name type="common">Spirochaeta smaragdinae</name>
    <dbReference type="NCBI Taxonomy" id="573413"/>
    <lineage>
        <taxon>Bacteria</taxon>
        <taxon>Pseudomonadati</taxon>
        <taxon>Spirochaetota</taxon>
        <taxon>Spirochaetia</taxon>
        <taxon>Spirochaetales</taxon>
        <taxon>Spirochaetaceae</taxon>
        <taxon>Sediminispirochaeta</taxon>
    </lineage>
</organism>
<dbReference type="Proteomes" id="UP000002318">
    <property type="component" value="Chromosome"/>
</dbReference>
<dbReference type="InterPro" id="IPR023408">
    <property type="entry name" value="MscS_beta-dom_sf"/>
</dbReference>
<name>E1R3W3_SEDSS</name>
<dbReference type="SUPFAM" id="SSF82861">
    <property type="entry name" value="Mechanosensitive channel protein MscS (YggB), transmembrane region"/>
    <property type="match status" value="1"/>
</dbReference>
<dbReference type="Pfam" id="PF21088">
    <property type="entry name" value="MS_channel_1st"/>
    <property type="match status" value="1"/>
</dbReference>
<dbReference type="AlphaFoldDB" id="E1R3W3"/>
<keyword evidence="4 7" id="KW-0812">Transmembrane</keyword>
<reference evidence="11 12" key="1">
    <citation type="journal article" date="2010" name="Stand. Genomic Sci.">
        <title>Complete genome sequence of Spirochaeta smaragdinae type strain (SEBR 4228).</title>
        <authorList>
            <person name="Mavromatis K."/>
            <person name="Yasawong M."/>
            <person name="Chertkov O."/>
            <person name="Lapidus A."/>
            <person name="Lucas S."/>
            <person name="Nolan M."/>
            <person name="Del Rio T.G."/>
            <person name="Tice H."/>
            <person name="Cheng J.F."/>
            <person name="Pitluck S."/>
            <person name="Liolios K."/>
            <person name="Ivanova N."/>
            <person name="Tapia R."/>
            <person name="Han C."/>
            <person name="Bruce D."/>
            <person name="Goodwin L."/>
            <person name="Pati A."/>
            <person name="Chen A."/>
            <person name="Palaniappan K."/>
            <person name="Land M."/>
            <person name="Hauser L."/>
            <person name="Chang Y.J."/>
            <person name="Jeffries C.D."/>
            <person name="Detter J.C."/>
            <person name="Rohde M."/>
            <person name="Brambilla E."/>
            <person name="Spring S."/>
            <person name="Goker M."/>
            <person name="Sikorski J."/>
            <person name="Woyke T."/>
            <person name="Bristow J."/>
            <person name="Eisen J.A."/>
            <person name="Markowitz V."/>
            <person name="Hugenholtz P."/>
            <person name="Klenk H.P."/>
            <person name="Kyrpides N.C."/>
        </authorList>
    </citation>
    <scope>NUCLEOTIDE SEQUENCE [LARGE SCALE GENOMIC DNA]</scope>
    <source>
        <strain evidence="12">DSM 11293 / JCM 15392 / SEBR 4228</strain>
    </source>
</reference>
<dbReference type="SUPFAM" id="SSF82689">
    <property type="entry name" value="Mechanosensitive channel protein MscS (YggB), C-terminal domain"/>
    <property type="match status" value="1"/>
</dbReference>
<evidence type="ECO:0000256" key="3">
    <source>
        <dbReference type="ARBA" id="ARBA00022475"/>
    </source>
</evidence>
<evidence type="ECO:0000256" key="4">
    <source>
        <dbReference type="ARBA" id="ARBA00022692"/>
    </source>
</evidence>
<sequence length="276" mass="30926">MTGIDFDQFLAYFTADKVMHVLRIFLFALAFYLLVRMSAVIVRRTLTKNASEQSKVLIHKMIIYTGVAVILIVVLDSFGVNLSALLGAAGVLGVALGIASQKSLGNVISGLFLVSDRTFEVGDAVKIGSFVGVVHSLDLLSVKLRTFDNTFIRIPNDQIISTEITNITRFPIRRMDFNLRVAYSADIELARDLLLDIAEKNPLCLREPEPFFLCKEFSSSGIEFLFAIWFEKSSYVAVKNSVFLSIRQAFAEHDIEIPVMQVKVWYPETEGRETVL</sequence>
<dbReference type="KEGG" id="ssm:Spirs_2982"/>
<feature type="transmembrane region" description="Helical" evidence="7">
    <location>
        <begin position="56"/>
        <end position="75"/>
    </location>
</feature>
<dbReference type="eggNOG" id="COG0668">
    <property type="taxonomic scope" value="Bacteria"/>
</dbReference>
<keyword evidence="3" id="KW-1003">Cell membrane</keyword>
<feature type="transmembrane region" description="Helical" evidence="7">
    <location>
        <begin position="18"/>
        <end position="35"/>
    </location>
</feature>
<dbReference type="Gene3D" id="3.30.70.100">
    <property type="match status" value="1"/>
</dbReference>
<dbReference type="InterPro" id="IPR049142">
    <property type="entry name" value="MS_channel_1st"/>
</dbReference>
<dbReference type="InterPro" id="IPR010920">
    <property type="entry name" value="LSM_dom_sf"/>
</dbReference>
<evidence type="ECO:0000256" key="5">
    <source>
        <dbReference type="ARBA" id="ARBA00022989"/>
    </source>
</evidence>
<comment type="similarity">
    <text evidence="2">Belongs to the MscS (TC 1.A.23) family.</text>
</comment>
<evidence type="ECO:0000256" key="2">
    <source>
        <dbReference type="ARBA" id="ARBA00008017"/>
    </source>
</evidence>
<evidence type="ECO:0000259" key="9">
    <source>
        <dbReference type="Pfam" id="PF21082"/>
    </source>
</evidence>
<comment type="subcellular location">
    <subcellularLocation>
        <location evidence="1">Cell membrane</location>
        <topology evidence="1">Multi-pass membrane protein</topology>
    </subcellularLocation>
</comment>
<evidence type="ECO:0000313" key="12">
    <source>
        <dbReference type="Proteomes" id="UP000002318"/>
    </source>
</evidence>